<dbReference type="GeneID" id="129345545"/>
<dbReference type="RefSeq" id="XP_054858760.1">
    <property type="nucleotide sequence ID" value="XM_055002785.1"/>
</dbReference>
<evidence type="ECO:0000259" key="9">
    <source>
        <dbReference type="Pfam" id="PF01545"/>
    </source>
</evidence>
<dbReference type="GO" id="GO:0016020">
    <property type="term" value="C:membrane"/>
    <property type="evidence" value="ECO:0007669"/>
    <property type="project" value="UniProtKB-SubCell"/>
</dbReference>
<feature type="transmembrane region" description="Helical" evidence="8">
    <location>
        <begin position="87"/>
        <end position="109"/>
    </location>
</feature>
<dbReference type="GO" id="GO:0005794">
    <property type="term" value="C:Golgi apparatus"/>
    <property type="evidence" value="ECO:0007669"/>
    <property type="project" value="TreeGrafter"/>
</dbReference>
<dbReference type="PANTHER" id="PTHR45820">
    <property type="entry name" value="FI23527P1"/>
    <property type="match status" value="1"/>
</dbReference>
<keyword evidence="3 8" id="KW-0812">Transmembrane</keyword>
<dbReference type="KEGG" id="emc:129345545"/>
<keyword evidence="5 8" id="KW-1133">Transmembrane helix</keyword>
<dbReference type="GO" id="GO:0006882">
    <property type="term" value="P:intracellular zinc ion homeostasis"/>
    <property type="evidence" value="ECO:0007669"/>
    <property type="project" value="TreeGrafter"/>
</dbReference>
<dbReference type="Pfam" id="PF01545">
    <property type="entry name" value="Cation_efflux"/>
    <property type="match status" value="1"/>
</dbReference>
<feature type="domain" description="Cation efflux protein transmembrane" evidence="9">
    <location>
        <begin position="23"/>
        <end position="142"/>
    </location>
</feature>
<comment type="subcellular location">
    <subcellularLocation>
        <location evidence="1">Membrane</location>
        <topology evidence="1">Multi-pass membrane protein</topology>
    </subcellularLocation>
</comment>
<dbReference type="Proteomes" id="UP001190640">
    <property type="component" value="Chromosome 1"/>
</dbReference>
<keyword evidence="4" id="KW-0862">Zinc</keyword>
<evidence type="ECO:0000256" key="8">
    <source>
        <dbReference type="SAM" id="Phobius"/>
    </source>
</evidence>
<accession>A0AA97KI14</accession>
<dbReference type="GO" id="GO:0019855">
    <property type="term" value="F:calcium channel inhibitor activity"/>
    <property type="evidence" value="ECO:0007669"/>
    <property type="project" value="TreeGrafter"/>
</dbReference>
<feature type="compositionally biased region" description="Basic and acidic residues" evidence="7">
    <location>
        <begin position="187"/>
        <end position="198"/>
    </location>
</feature>
<feature type="transmembrane region" description="Helical" evidence="8">
    <location>
        <begin position="267"/>
        <end position="291"/>
    </location>
</feature>
<dbReference type="InterPro" id="IPR027469">
    <property type="entry name" value="Cation_efflux_TMD_sf"/>
</dbReference>
<dbReference type="GO" id="GO:0005385">
    <property type="term" value="F:zinc ion transmembrane transporter activity"/>
    <property type="evidence" value="ECO:0007669"/>
    <property type="project" value="TreeGrafter"/>
</dbReference>
<evidence type="ECO:0000256" key="5">
    <source>
        <dbReference type="ARBA" id="ARBA00022989"/>
    </source>
</evidence>
<evidence type="ECO:0000256" key="6">
    <source>
        <dbReference type="ARBA" id="ARBA00023136"/>
    </source>
</evidence>
<organism evidence="10 11">
    <name type="scientific">Eublepharis macularius</name>
    <name type="common">Leopard gecko</name>
    <name type="synonym">Cyrtodactylus macularius</name>
    <dbReference type="NCBI Taxonomy" id="481883"/>
    <lineage>
        <taxon>Eukaryota</taxon>
        <taxon>Metazoa</taxon>
        <taxon>Chordata</taxon>
        <taxon>Craniata</taxon>
        <taxon>Vertebrata</taxon>
        <taxon>Euteleostomi</taxon>
        <taxon>Lepidosauria</taxon>
        <taxon>Squamata</taxon>
        <taxon>Bifurcata</taxon>
        <taxon>Gekkota</taxon>
        <taxon>Eublepharidae</taxon>
        <taxon>Eublepharinae</taxon>
        <taxon>Eublepharis</taxon>
    </lineage>
</organism>
<dbReference type="AlphaFoldDB" id="A0AA97KI14"/>
<protein>
    <submittedName>
        <fullName evidence="11">Proton-coupled zinc antiporter SLC30A1-like</fullName>
    </submittedName>
</protein>
<feature type="region of interest" description="Disordered" evidence="7">
    <location>
        <begin position="143"/>
        <end position="198"/>
    </location>
</feature>
<name>A0AA97KI14_EUBMA</name>
<comment type="similarity">
    <text evidence="2">Belongs to the cation diffusion facilitator (CDF) transporter (TC 2.A.4) family. SLC30A subfamily.</text>
</comment>
<evidence type="ECO:0000256" key="1">
    <source>
        <dbReference type="ARBA" id="ARBA00004141"/>
    </source>
</evidence>
<dbReference type="GO" id="GO:0005783">
    <property type="term" value="C:endoplasmic reticulum"/>
    <property type="evidence" value="ECO:0007669"/>
    <property type="project" value="TreeGrafter"/>
</dbReference>
<evidence type="ECO:0000256" key="3">
    <source>
        <dbReference type="ARBA" id="ARBA00022692"/>
    </source>
</evidence>
<feature type="transmembrane region" description="Helical" evidence="8">
    <location>
        <begin position="121"/>
        <end position="141"/>
    </location>
</feature>
<gene>
    <name evidence="11" type="primary">LOC129345545</name>
</gene>
<feature type="transmembrane region" description="Helical" evidence="8">
    <location>
        <begin position="20"/>
        <end position="36"/>
    </location>
</feature>
<feature type="transmembrane region" description="Helical" evidence="8">
    <location>
        <begin position="43"/>
        <end position="67"/>
    </location>
</feature>
<keyword evidence="10" id="KW-1185">Reference proteome</keyword>
<dbReference type="PANTHER" id="PTHR45820:SF1">
    <property type="entry name" value="PROTON-COUPLED ZINC ANTIPORTER SLC30A1"/>
    <property type="match status" value="1"/>
</dbReference>
<reference evidence="11" key="1">
    <citation type="submission" date="2025-08" db="UniProtKB">
        <authorList>
            <consortium name="RefSeq"/>
        </authorList>
    </citation>
    <scope>IDENTIFICATION</scope>
    <source>
        <tissue evidence="11">Blood</tissue>
    </source>
</reference>
<proteinExistence type="inferred from homology"/>
<dbReference type="Gene3D" id="1.20.1510.10">
    <property type="entry name" value="Cation efflux protein transmembrane domain"/>
    <property type="match status" value="1"/>
</dbReference>
<evidence type="ECO:0000256" key="7">
    <source>
        <dbReference type="SAM" id="MobiDB-lite"/>
    </source>
</evidence>
<evidence type="ECO:0000256" key="2">
    <source>
        <dbReference type="ARBA" id="ARBA00008873"/>
    </source>
</evidence>
<evidence type="ECO:0000313" key="11">
    <source>
        <dbReference type="RefSeq" id="XP_054858760.1"/>
    </source>
</evidence>
<sequence>MGFWTSVGSRWTVGSTGWPASQFCLSISLFVVEVVASRATGSLLLLSCAFHTLAGALALGVALADVWLAAGGCPSERNTFGWARAQVAGTVISTVFLSSLSLALVPEAFRRVAEPQVTEHTLVLMGIGAVAIPIHLARAGLHERHHPAPSPRPCCSRKTKRTDSSAQEMEDLLENESSPKCQPWLEEPGRDPNPESSEDKLGPWQALCCGWMVPCLGPVAVLLYSIVLHMMWTPCLSHTPCFRHCTGALCWSSSASQSLQQAQVTCWLLHLDPGLAVAVALALLFLVWPVFRGSAMVLLQAIPEDLDLQLLELHLRATEGVAAVRELHVWQLDGPGSLVATAQVYCFDIAAYEAVMDRVQQVFCEHGIHAATVQPELGAYWDEECHRGGSQAPHERYLAPGSKVMTEYETTV</sequence>
<feature type="transmembrane region" description="Helical" evidence="8">
    <location>
        <begin position="204"/>
        <end position="227"/>
    </location>
</feature>
<dbReference type="GO" id="GO:0010312">
    <property type="term" value="P:detoxification of zinc ion"/>
    <property type="evidence" value="ECO:0007669"/>
    <property type="project" value="TreeGrafter"/>
</dbReference>
<dbReference type="InterPro" id="IPR058533">
    <property type="entry name" value="Cation_efflux_TM"/>
</dbReference>
<evidence type="ECO:0000256" key="4">
    <source>
        <dbReference type="ARBA" id="ARBA00022833"/>
    </source>
</evidence>
<keyword evidence="6 8" id="KW-0472">Membrane</keyword>
<evidence type="ECO:0000313" key="10">
    <source>
        <dbReference type="Proteomes" id="UP001190640"/>
    </source>
</evidence>
<dbReference type="SUPFAM" id="SSF161111">
    <property type="entry name" value="Cation efflux protein transmembrane domain-like"/>
    <property type="match status" value="1"/>
</dbReference>